<organism evidence="7 8">
    <name type="scientific">Candidatus Anaerotruncus excrementipullorum</name>
    <dbReference type="NCBI Taxonomy" id="2838465"/>
    <lineage>
        <taxon>Bacteria</taxon>
        <taxon>Bacillati</taxon>
        <taxon>Bacillota</taxon>
        <taxon>Clostridia</taxon>
        <taxon>Eubacteriales</taxon>
        <taxon>Oscillospiraceae</taxon>
        <taxon>Anaerotruncus</taxon>
    </lineage>
</organism>
<proteinExistence type="inferred from homology"/>
<feature type="non-terminal residue" evidence="7">
    <location>
        <position position="159"/>
    </location>
</feature>
<evidence type="ECO:0000256" key="4">
    <source>
        <dbReference type="ARBA" id="ARBA00022989"/>
    </source>
</evidence>
<reference evidence="7" key="1">
    <citation type="journal article" date="2021" name="PeerJ">
        <title>Extensive microbial diversity within the chicken gut microbiome revealed by metagenomics and culture.</title>
        <authorList>
            <person name="Gilroy R."/>
            <person name="Ravi A."/>
            <person name="Getino M."/>
            <person name="Pursley I."/>
            <person name="Horton D.L."/>
            <person name="Alikhan N.F."/>
            <person name="Baker D."/>
            <person name="Gharbi K."/>
            <person name="Hall N."/>
            <person name="Watson M."/>
            <person name="Adriaenssens E.M."/>
            <person name="Foster-Nyarko E."/>
            <person name="Jarju S."/>
            <person name="Secka A."/>
            <person name="Antonio M."/>
            <person name="Oren A."/>
            <person name="Chaudhuri R.R."/>
            <person name="La Ragione R."/>
            <person name="Hildebrand F."/>
            <person name="Pallen M.J."/>
        </authorList>
    </citation>
    <scope>NUCLEOTIDE SEQUENCE</scope>
    <source>
        <strain evidence="7">CHK188-5543</strain>
    </source>
</reference>
<sequence length="159" mass="17644">MTTEKKRKFIIDFVYLALILALSYLLLRYALPLLMPFALAFLIAYLLRRPIRFLSRKLRLPNSLIAVLLVVLVYGGAGLILVLFGLRIAASVGDLVGRIPTLYTSYVVPTLSAGSVWLEDLLAGIDPSVLSALEEIRNQLIRMLGQLVSSLSVWVTGWV</sequence>
<evidence type="ECO:0000256" key="6">
    <source>
        <dbReference type="SAM" id="Phobius"/>
    </source>
</evidence>
<evidence type="ECO:0000313" key="8">
    <source>
        <dbReference type="Proteomes" id="UP000886800"/>
    </source>
</evidence>
<dbReference type="EMBL" id="DXES01000089">
    <property type="protein sequence ID" value="HIX65427.1"/>
    <property type="molecule type" value="Genomic_DNA"/>
</dbReference>
<keyword evidence="3 6" id="KW-0812">Transmembrane</keyword>
<dbReference type="GO" id="GO:0016020">
    <property type="term" value="C:membrane"/>
    <property type="evidence" value="ECO:0007669"/>
    <property type="project" value="UniProtKB-SubCell"/>
</dbReference>
<dbReference type="Proteomes" id="UP000886800">
    <property type="component" value="Unassembled WGS sequence"/>
</dbReference>
<dbReference type="AlphaFoldDB" id="A0A9D2B7S3"/>
<feature type="transmembrane region" description="Helical" evidence="6">
    <location>
        <begin position="9"/>
        <end position="27"/>
    </location>
</feature>
<feature type="transmembrane region" description="Helical" evidence="6">
    <location>
        <begin position="63"/>
        <end position="86"/>
    </location>
</feature>
<dbReference type="Pfam" id="PF01594">
    <property type="entry name" value="AI-2E_transport"/>
    <property type="match status" value="1"/>
</dbReference>
<gene>
    <name evidence="7" type="ORF">H9736_04185</name>
</gene>
<comment type="caution">
    <text evidence="7">The sequence shown here is derived from an EMBL/GenBank/DDBJ whole genome shotgun (WGS) entry which is preliminary data.</text>
</comment>
<comment type="similarity">
    <text evidence="2">Belongs to the autoinducer-2 exporter (AI-2E) (TC 2.A.86) family.</text>
</comment>
<keyword evidence="4 6" id="KW-1133">Transmembrane helix</keyword>
<evidence type="ECO:0000256" key="1">
    <source>
        <dbReference type="ARBA" id="ARBA00004141"/>
    </source>
</evidence>
<accession>A0A9D2B7S3</accession>
<comment type="subcellular location">
    <subcellularLocation>
        <location evidence="1">Membrane</location>
        <topology evidence="1">Multi-pass membrane protein</topology>
    </subcellularLocation>
</comment>
<evidence type="ECO:0000256" key="3">
    <source>
        <dbReference type="ARBA" id="ARBA00022692"/>
    </source>
</evidence>
<protein>
    <submittedName>
        <fullName evidence="7">AI-2E family transporter</fullName>
    </submittedName>
</protein>
<keyword evidence="5 6" id="KW-0472">Membrane</keyword>
<reference evidence="7" key="2">
    <citation type="submission" date="2021-04" db="EMBL/GenBank/DDBJ databases">
        <authorList>
            <person name="Gilroy R."/>
        </authorList>
    </citation>
    <scope>NUCLEOTIDE SEQUENCE</scope>
    <source>
        <strain evidence="7">CHK188-5543</strain>
    </source>
</reference>
<name>A0A9D2B7S3_9FIRM</name>
<dbReference type="InterPro" id="IPR002549">
    <property type="entry name" value="AI-2E-like"/>
</dbReference>
<evidence type="ECO:0000256" key="2">
    <source>
        <dbReference type="ARBA" id="ARBA00009773"/>
    </source>
</evidence>
<evidence type="ECO:0000313" key="7">
    <source>
        <dbReference type="EMBL" id="HIX65427.1"/>
    </source>
</evidence>
<evidence type="ECO:0000256" key="5">
    <source>
        <dbReference type="ARBA" id="ARBA00023136"/>
    </source>
</evidence>